<name>A0A3E2N9L3_9FIRM</name>
<dbReference type="RefSeq" id="WP_117418225.1">
    <property type="nucleotide sequence ID" value="NZ_QOHO01000056.1"/>
</dbReference>
<organism evidence="2 3">
    <name type="scientific">Lacrimispora amygdalina</name>
    <dbReference type="NCBI Taxonomy" id="253257"/>
    <lineage>
        <taxon>Bacteria</taxon>
        <taxon>Bacillati</taxon>
        <taxon>Bacillota</taxon>
        <taxon>Clostridia</taxon>
        <taxon>Lachnospirales</taxon>
        <taxon>Lachnospiraceae</taxon>
        <taxon>Lacrimispora</taxon>
    </lineage>
</organism>
<dbReference type="PANTHER" id="PTHR37301:SF1">
    <property type="entry name" value="DNA-BINDING PROTEIN"/>
    <property type="match status" value="1"/>
</dbReference>
<dbReference type="Proteomes" id="UP000260680">
    <property type="component" value="Unassembled WGS sequence"/>
</dbReference>
<accession>A0A3E2N9L3</accession>
<evidence type="ECO:0000313" key="3">
    <source>
        <dbReference type="Proteomes" id="UP000260680"/>
    </source>
</evidence>
<dbReference type="OrthoDB" id="9804186at2"/>
<dbReference type="InterPro" id="IPR001387">
    <property type="entry name" value="Cro/C1-type_HTH"/>
</dbReference>
<proteinExistence type="predicted"/>
<dbReference type="EMBL" id="QOHO01000056">
    <property type="protein sequence ID" value="RFZ77672.1"/>
    <property type="molecule type" value="Genomic_DNA"/>
</dbReference>
<evidence type="ECO:0000313" key="2">
    <source>
        <dbReference type="EMBL" id="RFZ77672.1"/>
    </source>
</evidence>
<dbReference type="SUPFAM" id="SSF47413">
    <property type="entry name" value="lambda repressor-like DNA-binding domains"/>
    <property type="match status" value="1"/>
</dbReference>
<dbReference type="InterPro" id="IPR010982">
    <property type="entry name" value="Lambda_DNA-bd_dom_sf"/>
</dbReference>
<comment type="caution">
    <text evidence="2">The sequence shown here is derived from an EMBL/GenBank/DDBJ whole genome shotgun (WGS) entry which is preliminary data.</text>
</comment>
<sequence>MAFSYNKLWKILIDRKMMKKDLMAMTGLTTTTMAKLGKELPVSMDVLARICKALRCNIGDIVDYIDEENK</sequence>
<evidence type="ECO:0000259" key="1">
    <source>
        <dbReference type="Pfam" id="PF13443"/>
    </source>
</evidence>
<dbReference type="Pfam" id="PF13443">
    <property type="entry name" value="HTH_26"/>
    <property type="match status" value="1"/>
</dbReference>
<feature type="domain" description="HTH cro/C1-type" evidence="1">
    <location>
        <begin position="7"/>
        <end position="67"/>
    </location>
</feature>
<dbReference type="PANTHER" id="PTHR37301">
    <property type="entry name" value="DNA-BINDING PROTEIN-RELATED"/>
    <property type="match status" value="1"/>
</dbReference>
<protein>
    <submittedName>
        <fullName evidence="2">XRE family transcriptional regulator</fullName>
    </submittedName>
</protein>
<reference evidence="2 3" key="1">
    <citation type="submission" date="2018-07" db="EMBL/GenBank/DDBJ databases">
        <title>New species, Clostridium PI-S10-A1B.</title>
        <authorList>
            <person name="Krishna G."/>
            <person name="Summeta K."/>
            <person name="Shikha S."/>
            <person name="Prabhu P.B."/>
            <person name="Suresh K."/>
        </authorList>
    </citation>
    <scope>NUCLEOTIDE SEQUENCE [LARGE SCALE GENOMIC DNA]</scope>
    <source>
        <strain evidence="2 3">PI-S10-A1B</strain>
    </source>
</reference>
<dbReference type="GO" id="GO:0003677">
    <property type="term" value="F:DNA binding"/>
    <property type="evidence" value="ECO:0007669"/>
    <property type="project" value="InterPro"/>
</dbReference>
<gene>
    <name evidence="2" type="ORF">DS742_17260</name>
</gene>
<dbReference type="AlphaFoldDB" id="A0A3E2N9L3"/>